<feature type="domain" description="RGS" evidence="2">
    <location>
        <begin position="228"/>
        <end position="305"/>
    </location>
</feature>
<dbReference type="PANTHER" id="PTHR13155:SF1">
    <property type="entry name" value="A-KINASE ANCHOR PROTEIN 10, MITOCHONDRIAL"/>
    <property type="match status" value="1"/>
</dbReference>
<dbReference type="Proteomes" id="UP000887574">
    <property type="component" value="Unplaced"/>
</dbReference>
<reference evidence="4" key="1">
    <citation type="submission" date="2022-11" db="UniProtKB">
        <authorList>
            <consortium name="WormBaseParasite"/>
        </authorList>
    </citation>
    <scope>IDENTIFICATION</scope>
</reference>
<dbReference type="InterPro" id="IPR016137">
    <property type="entry name" value="RGS"/>
</dbReference>
<dbReference type="GO" id="GO:0005886">
    <property type="term" value="C:plasma membrane"/>
    <property type="evidence" value="ECO:0007669"/>
    <property type="project" value="TreeGrafter"/>
</dbReference>
<dbReference type="PROSITE" id="PS50132">
    <property type="entry name" value="RGS"/>
    <property type="match status" value="2"/>
</dbReference>
<dbReference type="GO" id="GO:0005739">
    <property type="term" value="C:mitochondrion"/>
    <property type="evidence" value="ECO:0007669"/>
    <property type="project" value="TreeGrafter"/>
</dbReference>
<dbReference type="GO" id="GO:0008104">
    <property type="term" value="P:intracellular protein localization"/>
    <property type="evidence" value="ECO:0007669"/>
    <property type="project" value="TreeGrafter"/>
</dbReference>
<organism evidence="3 4">
    <name type="scientific">Ditylenchus dipsaci</name>
    <dbReference type="NCBI Taxonomy" id="166011"/>
    <lineage>
        <taxon>Eukaryota</taxon>
        <taxon>Metazoa</taxon>
        <taxon>Ecdysozoa</taxon>
        <taxon>Nematoda</taxon>
        <taxon>Chromadorea</taxon>
        <taxon>Rhabditida</taxon>
        <taxon>Tylenchina</taxon>
        <taxon>Tylenchomorpha</taxon>
        <taxon>Sphaerularioidea</taxon>
        <taxon>Anguinidae</taxon>
        <taxon>Anguininae</taxon>
        <taxon>Ditylenchus</taxon>
    </lineage>
</organism>
<accession>A0A915DWT6</accession>
<feature type="compositionally biased region" description="Polar residues" evidence="1">
    <location>
        <begin position="362"/>
        <end position="385"/>
    </location>
</feature>
<keyword evidence="3" id="KW-1185">Reference proteome</keyword>
<dbReference type="SMART" id="SM00315">
    <property type="entry name" value="RGS"/>
    <property type="match status" value="2"/>
</dbReference>
<dbReference type="AlphaFoldDB" id="A0A915DWT6"/>
<sequence length="515" mass="58621">MSAKFNGLFEKLKIRHRDNEVVSSVELAQPSVSSSIIDQKLDGFQSIKNYERPRHQLDSDRPCLAQTLQEVIQDSTALSYLINFLEEIGHLNLLKFWLHVDGLKACCLDDNTKQTNGVSTNSLNNNSDCKPSVSKAQALRSDANNIFSTYIDVKAPQSIELPVNLKCNVEKSLLLLKSCETSENIFEHLNEAQEYVWQLLANRYFKEFLRSHFYAKYNIEVMLSGKISLEDILRSHKFLCSFIEFLENEGQRQLLEFVIAVDSFVSELDQMDIKNEHAVKQLDCPVNDVQEDAMLIYDRYFSMQATDPLGFGTKFVSRLKIAADLLQNKYIPLFVESHHFSKIVEGLKSTIENMPDRFNYVQRSSTSHQHRPSNASLPSGSISEHNTPKSRVRTRSYDYEEDGLEDIDMPQCSNAPQTLGKGGQKRLNSLAKVDRLGRYKPLFDNSLCSLDDSNSSIHLAKGRLKNTLDKYLNQTAAKESLAAEEVAELIIEDIQKKTATINAARREAQLHRKRP</sequence>
<dbReference type="InterPro" id="IPR052246">
    <property type="entry name" value="Cell_Polariz_PKAAnc"/>
</dbReference>
<dbReference type="Gene3D" id="1.10.167.10">
    <property type="entry name" value="Regulator of G-protein Signalling 4, domain 2"/>
    <property type="match status" value="2"/>
</dbReference>
<feature type="region of interest" description="Disordered" evidence="1">
    <location>
        <begin position="362"/>
        <end position="394"/>
    </location>
</feature>
<name>A0A915DWT6_9BILA</name>
<dbReference type="SUPFAM" id="SSF48097">
    <property type="entry name" value="Regulator of G-protein signaling, RGS"/>
    <property type="match status" value="2"/>
</dbReference>
<dbReference type="InterPro" id="IPR036305">
    <property type="entry name" value="RGS_sf"/>
</dbReference>
<dbReference type="PANTHER" id="PTHR13155">
    <property type="entry name" value="A-KINASE ANCHOR PROTEINS"/>
    <property type="match status" value="1"/>
</dbReference>
<feature type="domain" description="RGS" evidence="2">
    <location>
        <begin position="67"/>
        <end position="218"/>
    </location>
</feature>
<dbReference type="WBParaSite" id="jg24510">
    <property type="protein sequence ID" value="jg24510"/>
    <property type="gene ID" value="jg24510"/>
</dbReference>
<dbReference type="InterPro" id="IPR044926">
    <property type="entry name" value="RGS_subdomain_2"/>
</dbReference>
<evidence type="ECO:0000313" key="4">
    <source>
        <dbReference type="WBParaSite" id="jg24510"/>
    </source>
</evidence>
<dbReference type="Pfam" id="PF00615">
    <property type="entry name" value="RGS"/>
    <property type="match status" value="2"/>
</dbReference>
<evidence type="ECO:0000256" key="1">
    <source>
        <dbReference type="SAM" id="MobiDB-lite"/>
    </source>
</evidence>
<proteinExistence type="predicted"/>
<evidence type="ECO:0000259" key="2">
    <source>
        <dbReference type="PROSITE" id="PS50132"/>
    </source>
</evidence>
<evidence type="ECO:0000313" key="3">
    <source>
        <dbReference type="Proteomes" id="UP000887574"/>
    </source>
</evidence>
<protein>
    <submittedName>
        <fullName evidence="4">RGS domain-containing protein</fullName>
    </submittedName>
</protein>